<evidence type="ECO:0000256" key="1">
    <source>
        <dbReference type="ARBA" id="ARBA00009003"/>
    </source>
</evidence>
<comment type="caution">
    <text evidence="2">The sequence shown here is derived from an EMBL/GenBank/DDBJ whole genome shotgun (WGS) entry which is preliminary data.</text>
</comment>
<dbReference type="AlphaFoldDB" id="A0AAD4HW62"/>
<accession>A0AAD4HW62</accession>
<dbReference type="PANTHER" id="PTHR46830:SF2">
    <property type="entry name" value="ALPHA-1,4-N-ACETYLGLUCOSAMINYLTRANSFERASE"/>
    <property type="match status" value="1"/>
</dbReference>
<dbReference type="GO" id="GO:1901135">
    <property type="term" value="P:carbohydrate derivative metabolic process"/>
    <property type="evidence" value="ECO:0007669"/>
    <property type="project" value="UniProtKB-ARBA"/>
</dbReference>
<protein>
    <recommendedName>
        <fullName evidence="4">Alpha 1,4-glycosyltransferase domain-containing protein</fullName>
    </recommendedName>
</protein>
<keyword evidence="3" id="KW-1185">Reference proteome</keyword>
<dbReference type="PANTHER" id="PTHR46830">
    <property type="entry name" value="TRANSFERASE, PUTATIVE-RELATED"/>
    <property type="match status" value="1"/>
</dbReference>
<reference evidence="2" key="1">
    <citation type="submission" date="2023-02" db="EMBL/GenBank/DDBJ databases">
        <authorList>
            <person name="Palmer J.M."/>
        </authorList>
    </citation>
    <scope>NUCLEOTIDE SEQUENCE</scope>
    <source>
        <strain evidence="2">FW57</strain>
    </source>
</reference>
<gene>
    <name evidence="2" type="ORF">NEMBOFW57_005583</name>
</gene>
<dbReference type="Pfam" id="PF04488">
    <property type="entry name" value="Gly_transf_sug"/>
    <property type="match status" value="1"/>
</dbReference>
<evidence type="ECO:0000313" key="2">
    <source>
        <dbReference type="EMBL" id="KAG7289219.1"/>
    </source>
</evidence>
<evidence type="ECO:0008006" key="4">
    <source>
        <dbReference type="Google" id="ProtNLM"/>
    </source>
</evidence>
<sequence>MAHKADFVRLATLLEYGGVYLDTDAIPLRDVAELRNSGFRNVIGQQLGLGLWVINHLNNLNNGVMMAVPRSNLITLFYHAAHEFFDGEWETASIQLLTDLGNRLALLPSEVLILQPQAFSPMSWQDEDQKRLFEPSLDPVTAMTPASEEREEALRASAAESGTCRDVLAWLKYREEEKGGSLGQGTGVRPVGGSSEVDFSSSYVLHAFDSALDKVLGKGKDIDVRYVLSRQSNYARAVFPAVWRAVKEGIIPRGGM</sequence>
<organism evidence="2 3">
    <name type="scientific">Staphylotrichum longicolle</name>
    <dbReference type="NCBI Taxonomy" id="669026"/>
    <lineage>
        <taxon>Eukaryota</taxon>
        <taxon>Fungi</taxon>
        <taxon>Dikarya</taxon>
        <taxon>Ascomycota</taxon>
        <taxon>Pezizomycotina</taxon>
        <taxon>Sordariomycetes</taxon>
        <taxon>Sordariomycetidae</taxon>
        <taxon>Sordariales</taxon>
        <taxon>Chaetomiaceae</taxon>
        <taxon>Staphylotrichum</taxon>
    </lineage>
</organism>
<dbReference type="Proteomes" id="UP001197093">
    <property type="component" value="Unassembled WGS sequence"/>
</dbReference>
<dbReference type="Gene3D" id="3.90.550.20">
    <property type="match status" value="1"/>
</dbReference>
<dbReference type="EMBL" id="JAHCVI010000002">
    <property type="protein sequence ID" value="KAG7289219.1"/>
    <property type="molecule type" value="Genomic_DNA"/>
</dbReference>
<dbReference type="SUPFAM" id="SSF53448">
    <property type="entry name" value="Nucleotide-diphospho-sugar transferases"/>
    <property type="match status" value="1"/>
</dbReference>
<dbReference type="InterPro" id="IPR007577">
    <property type="entry name" value="GlycoTrfase_DXD_sugar-bd_CS"/>
</dbReference>
<dbReference type="InterPro" id="IPR029044">
    <property type="entry name" value="Nucleotide-diphossugar_trans"/>
</dbReference>
<proteinExistence type="inferred from homology"/>
<evidence type="ECO:0000313" key="3">
    <source>
        <dbReference type="Proteomes" id="UP001197093"/>
    </source>
</evidence>
<name>A0AAD4HW62_9PEZI</name>
<comment type="similarity">
    <text evidence="1">Belongs to the glycosyltransferase 32 family.</text>
</comment>